<dbReference type="GeneID" id="100210295"/>
<dbReference type="InterPro" id="IPR051851">
    <property type="entry name" value="EFR3_Homologs"/>
</dbReference>
<dbReference type="SUPFAM" id="SSF48371">
    <property type="entry name" value="ARM repeat"/>
    <property type="match status" value="1"/>
</dbReference>
<protein>
    <submittedName>
        <fullName evidence="3">Protein EFR3 homolog B isoform X2</fullName>
    </submittedName>
</protein>
<proteinExistence type="inferred from homology"/>
<dbReference type="Pfam" id="PF21052">
    <property type="entry name" value="EFR3_ARM"/>
    <property type="match status" value="1"/>
</dbReference>
<dbReference type="RefSeq" id="XP_065643641.1">
    <property type="nucleotide sequence ID" value="XM_065787569.1"/>
</dbReference>
<dbReference type="InterPro" id="IPR049152">
    <property type="entry name" value="EFR3-like_ARM"/>
</dbReference>
<sequence length="801" mass="90455">MATSSVCSCFCNVRPRYKRLVDMVFPPDSSHGLVKSNMEKLIFYALSAPEKLDRIGDYMFLKMSNFLYRKKIDFVYIAMEAMDNLLLACRSSSLNLFVESFLKMVSMLLESNIVGLQICASSSFVKFANIEEDTPSYHRRYEFFISRFSQLCYGSNENKTTERSVRLSGLYGLQGVVRKTVNDDLQANIWDAAHMSKIVPALLYNIESDTEGLLRGSSTDVASQSSTNTGQKEDPAQLADLCLRELVTRAGFNNIAAILSPLLTFMDDRSLWLKNEFPLHIFRLVMFSIQNQYSYRAIEILLSHLDKHKGSQPEMKASIVKMLSASVKIATSGSIGPSILEVFNTLLKHLKISIDIMSTSKPPDNKEKLLQKAIITAAGAFSSILADYQRVDVMLFIVLKVPSLNKTRNHSEAERDIGITSSEDGSEEMLQLSLLKCLLKVAESHQTKHFTSTFSSKFLDALLSGLLLNNADVRVYYQMVLVSLLDRKKNSSHLEKLCSSNESGLTWHIDKCSRQDASFIHKNNQDFCFHIYESCCLANNTNTNFKLLTFIVCLLTLEFGEEEIVEFVSFVLGLQNLMLSSKTQLSLAQKCCVHGLVTVFFMLICDMTAIPALQHHTQIVIAKRSEQAPCITPSVVFSNKEFRADTLNTLNDSFFFDRETIVNALKNSKYETKSIESPFVLKPAARSLSSASLPENFPLVKADSLLSVSSSIHGNDIPIKKITYEDLKDALREKLEMPKDAEEYEKIQLHDISMTKGNNRQEIESKLMKTIDVATLNSQRYDHSEIQKNLFEIEFPSIFIY</sequence>
<accession>A0ABM4B496</accession>
<dbReference type="PANTHER" id="PTHR12444:SF8">
    <property type="entry name" value="PROTEIN EFR3 HOMOLOG CMP44E"/>
    <property type="match status" value="1"/>
</dbReference>
<dbReference type="Proteomes" id="UP001652625">
    <property type="component" value="Chromosome 01"/>
</dbReference>
<comment type="similarity">
    <text evidence="1">Belongs to the EFR3 family.</text>
</comment>
<evidence type="ECO:0000256" key="1">
    <source>
        <dbReference type="ARBA" id="ARBA00010216"/>
    </source>
</evidence>
<evidence type="ECO:0000313" key="2">
    <source>
        <dbReference type="Proteomes" id="UP001652625"/>
    </source>
</evidence>
<organism evidence="2 3">
    <name type="scientific">Hydra vulgaris</name>
    <name type="common">Hydra</name>
    <name type="synonym">Hydra attenuata</name>
    <dbReference type="NCBI Taxonomy" id="6087"/>
    <lineage>
        <taxon>Eukaryota</taxon>
        <taxon>Metazoa</taxon>
        <taxon>Cnidaria</taxon>
        <taxon>Hydrozoa</taxon>
        <taxon>Hydroidolina</taxon>
        <taxon>Anthoathecata</taxon>
        <taxon>Aplanulata</taxon>
        <taxon>Hydridae</taxon>
        <taxon>Hydra</taxon>
    </lineage>
</organism>
<dbReference type="InterPro" id="IPR016024">
    <property type="entry name" value="ARM-type_fold"/>
</dbReference>
<gene>
    <name evidence="3" type="primary">LOC100210295</name>
</gene>
<dbReference type="PANTHER" id="PTHR12444">
    <property type="entry name" value="PROTEIN EFR3 HOMOLOG CMP44E"/>
    <property type="match status" value="1"/>
</dbReference>
<reference evidence="3" key="2">
    <citation type="submission" date="2025-08" db="UniProtKB">
        <authorList>
            <consortium name="RefSeq"/>
        </authorList>
    </citation>
    <scope>IDENTIFICATION</scope>
</reference>
<reference evidence="2" key="1">
    <citation type="submission" date="2025-05" db="UniProtKB">
        <authorList>
            <consortium name="RefSeq"/>
        </authorList>
    </citation>
    <scope>NUCLEOTIDE SEQUENCE [LARGE SCALE GENOMIC DNA]</scope>
</reference>
<keyword evidence="2" id="KW-1185">Reference proteome</keyword>
<name>A0ABM4B496_HYDVU</name>
<evidence type="ECO:0000313" key="3">
    <source>
        <dbReference type="RefSeq" id="XP_065643641.1"/>
    </source>
</evidence>